<feature type="transmembrane region" description="Helical" evidence="1">
    <location>
        <begin position="76"/>
        <end position="97"/>
    </location>
</feature>
<keyword evidence="3" id="KW-1185">Reference proteome</keyword>
<dbReference type="AlphaFoldDB" id="A0A6N0NW06"/>
<evidence type="ECO:0000313" key="2">
    <source>
        <dbReference type="EMBL" id="QKQ99547.1"/>
    </source>
</evidence>
<organism evidence="2 3">
    <name type="scientific">Metallosphaera tengchongensis</name>
    <dbReference type="NCBI Taxonomy" id="1532350"/>
    <lineage>
        <taxon>Archaea</taxon>
        <taxon>Thermoproteota</taxon>
        <taxon>Thermoprotei</taxon>
        <taxon>Sulfolobales</taxon>
        <taxon>Sulfolobaceae</taxon>
        <taxon>Metallosphaera</taxon>
    </lineage>
</organism>
<dbReference type="KEGG" id="mten:GWK48_03295"/>
<dbReference type="EMBL" id="CP049074">
    <property type="protein sequence ID" value="QKQ99547.1"/>
    <property type="molecule type" value="Genomic_DNA"/>
</dbReference>
<keyword evidence="1" id="KW-1133">Transmembrane helix</keyword>
<reference evidence="2 3" key="1">
    <citation type="submission" date="2020-02" db="EMBL/GenBank/DDBJ databases">
        <title>Comparative genome analysis reveals the metabolism and evolution of the thermophilic archaeal genus Metallosphaera.</title>
        <authorList>
            <person name="Jiang C."/>
        </authorList>
    </citation>
    <scope>NUCLEOTIDE SEQUENCE [LARGE SCALE GENOMIC DNA]</scope>
    <source>
        <strain evidence="2 3">Ric-A</strain>
    </source>
</reference>
<feature type="transmembrane region" description="Helical" evidence="1">
    <location>
        <begin position="35"/>
        <end position="56"/>
    </location>
</feature>
<dbReference type="Proteomes" id="UP000509301">
    <property type="component" value="Chromosome"/>
</dbReference>
<keyword evidence="1" id="KW-0812">Transmembrane</keyword>
<gene>
    <name evidence="2" type="ORF">GWK48_03295</name>
</gene>
<name>A0A6N0NW06_9CREN</name>
<evidence type="ECO:0000313" key="3">
    <source>
        <dbReference type="Proteomes" id="UP000509301"/>
    </source>
</evidence>
<feature type="transmembrane region" description="Helical" evidence="1">
    <location>
        <begin position="6"/>
        <end position="28"/>
    </location>
</feature>
<evidence type="ECO:0000256" key="1">
    <source>
        <dbReference type="SAM" id="Phobius"/>
    </source>
</evidence>
<proteinExistence type="predicted"/>
<sequence length="99" mass="10296">MEMVGITETSVLSLVIAFVLGLLIGLLIKKVVQIGIILLAIIVILVAVGALSPTTVEHALMQLGQSATQAEGKVSGYLNLLPYNSIVFIIGLVIGLVKG</sequence>
<keyword evidence="1" id="KW-0472">Membrane</keyword>
<protein>
    <submittedName>
        <fullName evidence="2">Uncharacterized protein</fullName>
    </submittedName>
</protein>
<accession>A0A6N0NW06</accession>